<reference evidence="2" key="1">
    <citation type="submission" date="2015-07" db="EMBL/GenBank/DDBJ databases">
        <authorList>
            <person name="Teixeira M.M."/>
            <person name="Souza R.C."/>
            <person name="Almeida L.G."/>
            <person name="Vicente V.A."/>
            <person name="de Hoog S."/>
            <person name="Bocca A.L."/>
            <person name="de Almeida S.R."/>
            <person name="Vasconcelos A.T."/>
            <person name="Felipe M.S."/>
        </authorList>
    </citation>
    <scope>NUCLEOTIDE SEQUENCE [LARGE SCALE GENOMIC DNA]</scope>
    <source>
        <strain evidence="2">KSF</strain>
    </source>
</reference>
<gene>
    <name evidence="1" type="ORF">CLCR_08576</name>
</gene>
<dbReference type="eggNOG" id="ENOG502T9XP">
    <property type="taxonomic scope" value="Eukaryota"/>
</dbReference>
<accession>A0A1C1CR67</accession>
<dbReference type="EMBL" id="LGRB01000009">
    <property type="protein sequence ID" value="OCT51000.1"/>
    <property type="molecule type" value="Genomic_DNA"/>
</dbReference>
<dbReference type="AlphaFoldDB" id="A0A1C1CR67"/>
<evidence type="ECO:0000313" key="1">
    <source>
        <dbReference type="EMBL" id="OCT51000.1"/>
    </source>
</evidence>
<dbReference type="OrthoDB" id="4155341at2759"/>
<name>A0A1C1CR67_9EURO</name>
<dbReference type="Proteomes" id="UP000094526">
    <property type="component" value="Unassembled WGS sequence"/>
</dbReference>
<protein>
    <submittedName>
        <fullName evidence="1">Uncharacterized protein</fullName>
    </submittedName>
</protein>
<sequence>MSSKNRRARLPSEEMPSARLPSWEATYAKQVADPRSGTDGASTGSRFFDLPLEVRRYLYDLMIRLPYRDHLNLLCVHKQVYAEAKESFYQRPLHRDSQYDLIKFVERWPDSVLRSINNLRLRLEEIRPDIMQGYLDEISSGNPVLIHRHPYLLEIKQITFALSELPCITHLRLLRPAGLQTSMPSSIVMTHLLSWTAEHYPKLLSLRLDVEQCHIGCLGSFTELKSLHVTGFSETSPIRTADVFSKLTNLEELMVVGPPPGLQMLQRHGSQTKIIQSVNHQTFERLKPLKRLTLVQLMDSGIDRDVFLNRKTMKALCEVHRESLRSLTISSTTNPTSAFVEYLSAFLLGTTNMKEVRLMWPDIETAFVNCIPNTTWKLELAVASRDKAQAIVDRLVLMEYRLKCLQYVHFHMINPVHETSADGKGDESSPLAFGLPIQRLDA</sequence>
<dbReference type="VEuPathDB" id="FungiDB:CLCR_08576"/>
<dbReference type="SUPFAM" id="SSF52047">
    <property type="entry name" value="RNI-like"/>
    <property type="match status" value="1"/>
</dbReference>
<organism evidence="1 2">
    <name type="scientific">Cladophialophora carrionii</name>
    <dbReference type="NCBI Taxonomy" id="86049"/>
    <lineage>
        <taxon>Eukaryota</taxon>
        <taxon>Fungi</taxon>
        <taxon>Dikarya</taxon>
        <taxon>Ascomycota</taxon>
        <taxon>Pezizomycotina</taxon>
        <taxon>Eurotiomycetes</taxon>
        <taxon>Chaetothyriomycetidae</taxon>
        <taxon>Chaetothyriales</taxon>
        <taxon>Herpotrichiellaceae</taxon>
        <taxon>Cladophialophora</taxon>
    </lineage>
</organism>
<proteinExistence type="predicted"/>
<comment type="caution">
    <text evidence="1">The sequence shown here is derived from an EMBL/GenBank/DDBJ whole genome shotgun (WGS) entry which is preliminary data.</text>
</comment>
<dbReference type="Gene3D" id="3.80.10.10">
    <property type="entry name" value="Ribonuclease Inhibitor"/>
    <property type="match status" value="1"/>
</dbReference>
<evidence type="ECO:0000313" key="2">
    <source>
        <dbReference type="Proteomes" id="UP000094526"/>
    </source>
</evidence>
<dbReference type="VEuPathDB" id="FungiDB:G647_09639"/>
<dbReference type="InterPro" id="IPR032675">
    <property type="entry name" value="LRR_dom_sf"/>
</dbReference>
<keyword evidence="2" id="KW-1185">Reference proteome</keyword>